<keyword evidence="1" id="KW-0233">DNA recombination</keyword>
<dbReference type="SUPFAM" id="SSF56349">
    <property type="entry name" value="DNA breaking-rejoining enzymes"/>
    <property type="match status" value="1"/>
</dbReference>
<reference evidence="2 3" key="1">
    <citation type="submission" date="2018-01" db="EMBL/GenBank/DDBJ databases">
        <authorList>
            <person name="Fu G.-Y."/>
        </authorList>
    </citation>
    <scope>NUCLEOTIDE SEQUENCE [LARGE SCALE GENOMIC DNA]</scope>
    <source>
        <strain evidence="2 3">SY39</strain>
    </source>
</reference>
<proteinExistence type="predicted"/>
<dbReference type="GO" id="GO:0015074">
    <property type="term" value="P:DNA integration"/>
    <property type="evidence" value="ECO:0007669"/>
    <property type="project" value="InterPro"/>
</dbReference>
<name>A0A2I6S4F6_9RHOO</name>
<dbReference type="InterPro" id="IPR013762">
    <property type="entry name" value="Integrase-like_cat_sf"/>
</dbReference>
<protein>
    <recommendedName>
        <fullName evidence="4">Tyr recombinase domain-containing protein</fullName>
    </recommendedName>
</protein>
<dbReference type="Gene3D" id="1.10.443.10">
    <property type="entry name" value="Intergrase catalytic core"/>
    <property type="match status" value="1"/>
</dbReference>
<dbReference type="KEGG" id="atw:C0099_03830"/>
<accession>A0A2I6S4F6</accession>
<evidence type="ECO:0008006" key="4">
    <source>
        <dbReference type="Google" id="ProtNLM"/>
    </source>
</evidence>
<dbReference type="InterPro" id="IPR011010">
    <property type="entry name" value="DNA_brk_join_enz"/>
</dbReference>
<keyword evidence="3" id="KW-1185">Reference proteome</keyword>
<organism evidence="2 3">
    <name type="scientific">Pseudazoarcus pumilus</name>
    <dbReference type="NCBI Taxonomy" id="2067960"/>
    <lineage>
        <taxon>Bacteria</taxon>
        <taxon>Pseudomonadati</taxon>
        <taxon>Pseudomonadota</taxon>
        <taxon>Betaproteobacteria</taxon>
        <taxon>Rhodocyclales</taxon>
        <taxon>Zoogloeaceae</taxon>
        <taxon>Pseudazoarcus</taxon>
    </lineage>
</organism>
<dbReference type="Proteomes" id="UP000242205">
    <property type="component" value="Chromosome"/>
</dbReference>
<evidence type="ECO:0000313" key="3">
    <source>
        <dbReference type="Proteomes" id="UP000242205"/>
    </source>
</evidence>
<dbReference type="EMBL" id="CP025682">
    <property type="protein sequence ID" value="AUN94146.1"/>
    <property type="molecule type" value="Genomic_DNA"/>
</dbReference>
<evidence type="ECO:0000256" key="1">
    <source>
        <dbReference type="ARBA" id="ARBA00023172"/>
    </source>
</evidence>
<dbReference type="AlphaFoldDB" id="A0A2I6S4F6"/>
<dbReference type="GO" id="GO:0006310">
    <property type="term" value="P:DNA recombination"/>
    <property type="evidence" value="ECO:0007669"/>
    <property type="project" value="UniProtKB-KW"/>
</dbReference>
<gene>
    <name evidence="2" type="ORF">C0099_03830</name>
</gene>
<evidence type="ECO:0000313" key="2">
    <source>
        <dbReference type="EMBL" id="AUN94146.1"/>
    </source>
</evidence>
<dbReference type="GO" id="GO:0003677">
    <property type="term" value="F:DNA binding"/>
    <property type="evidence" value="ECO:0007669"/>
    <property type="project" value="InterPro"/>
</dbReference>
<sequence length="163" mass="18537">MSMTWLPSGQGTLQGSPSQGWRIQLQPQHLKTGEFQKGRAYSVKLANWVKPMLDEYIEEYRNTLLAGNQSDYLLVGGRKGRIWEGFGKTVFNLTRRYIPGSPGFGPHAVRHLVATSWLRKYPGDFLAVAELLNDNLTTVLANYAHLRRDDSFARYEAYIDTLT</sequence>